<evidence type="ECO:0000313" key="3">
    <source>
        <dbReference type="EMBL" id="KAF2757907.1"/>
    </source>
</evidence>
<feature type="transmembrane region" description="Helical" evidence="2">
    <location>
        <begin position="54"/>
        <end position="71"/>
    </location>
</feature>
<gene>
    <name evidence="3" type="ORF">EJ05DRAFT_371568</name>
</gene>
<evidence type="ECO:0000256" key="2">
    <source>
        <dbReference type="SAM" id="Phobius"/>
    </source>
</evidence>
<feature type="compositionally biased region" description="Polar residues" evidence="1">
    <location>
        <begin position="502"/>
        <end position="516"/>
    </location>
</feature>
<dbReference type="EMBL" id="ML996572">
    <property type="protein sequence ID" value="KAF2757907.1"/>
    <property type="molecule type" value="Genomic_DNA"/>
</dbReference>
<dbReference type="GeneID" id="54482200"/>
<keyword evidence="4" id="KW-1185">Reference proteome</keyword>
<dbReference type="OrthoDB" id="5421842at2759"/>
<feature type="compositionally biased region" description="Basic and acidic residues" evidence="1">
    <location>
        <begin position="383"/>
        <end position="432"/>
    </location>
</feature>
<protein>
    <submittedName>
        <fullName evidence="3">Uncharacterized protein</fullName>
    </submittedName>
</protein>
<keyword evidence="2" id="KW-0812">Transmembrane</keyword>
<feature type="compositionally biased region" description="Pro residues" evidence="1">
    <location>
        <begin position="135"/>
        <end position="149"/>
    </location>
</feature>
<sequence>MDGPPPPPPPPHGANPKTTSGLPPGNYDIFIVPPHSSGSGFLYLPSLQCHRNSFIAGVSCAFIAVWIWTMIEPSLKIWFSTIATSSGGPGIVVLVIGVGVLGWALGKTQMEGGFTGAKPNAHARPGGAAGGPAGAAPPPGFGASSPPPQGGFANGGPPPPHSHHPGGAGPQPGWGSNNYQQHNYAPPPRSPPSPRPRPEYTQPPPPPKPEYTQPPPPKPEYTQPPPPRPEPAQPPPPKPEPAQPPPPKPAHTQPSPPKPQPTQMPPPKPEPKAPPKPQAAPKPDPPRPNAAAEWEKARAETKRREEQRRREEDVRRRQEEEKKKKEEAEKQARAAAEKEKWEKMRAREKEAREREARERLAKEKAEKDAKAEPKPSAASDAQAKLKKEIREKIEQEKKNSPQETPKEKADRERAERLKAARERVERMAKEGTKSGGNTFGVGERTNPYAGSNYSSGSPTKGNYEKPSAKSYLGTEDTHSFRPYDQAPRAPRRAAPSAARSMFSESSYAPSQTTARTSPPPSQRGAYSTSDPDKIVIKGVYLFNDLFPKPIAQLVSGIGHVTDGLILRITTEGLFIDDDVRGVPQREWDVKAWTMKLVETGEKGPRHVLRASIRDPEGKKYVFVLPEEENWKVQKGIAKLRKGTQVRSLGVNGLSVSESKKLLEGLGYM</sequence>
<dbReference type="RefSeq" id="XP_033600358.1">
    <property type="nucleotide sequence ID" value="XM_033741146.1"/>
</dbReference>
<feature type="compositionally biased region" description="Basic and acidic residues" evidence="1">
    <location>
        <begin position="293"/>
        <end position="373"/>
    </location>
</feature>
<dbReference type="AlphaFoldDB" id="A0A6A6W8K5"/>
<keyword evidence="2" id="KW-1133">Transmembrane helix</keyword>
<keyword evidence="2" id="KW-0472">Membrane</keyword>
<feature type="transmembrane region" description="Helical" evidence="2">
    <location>
        <begin position="77"/>
        <end position="105"/>
    </location>
</feature>
<feature type="compositionally biased region" description="Pro residues" evidence="1">
    <location>
        <begin position="185"/>
        <end position="288"/>
    </location>
</feature>
<feature type="compositionally biased region" description="Polar residues" evidence="1">
    <location>
        <begin position="448"/>
        <end position="460"/>
    </location>
</feature>
<name>A0A6A6W8K5_9PEZI</name>
<reference evidence="3" key="1">
    <citation type="journal article" date="2020" name="Stud. Mycol.">
        <title>101 Dothideomycetes genomes: a test case for predicting lifestyles and emergence of pathogens.</title>
        <authorList>
            <person name="Haridas S."/>
            <person name="Albert R."/>
            <person name="Binder M."/>
            <person name="Bloem J."/>
            <person name="Labutti K."/>
            <person name="Salamov A."/>
            <person name="Andreopoulos B."/>
            <person name="Baker S."/>
            <person name="Barry K."/>
            <person name="Bills G."/>
            <person name="Bluhm B."/>
            <person name="Cannon C."/>
            <person name="Castanera R."/>
            <person name="Culley D."/>
            <person name="Daum C."/>
            <person name="Ezra D."/>
            <person name="Gonzalez J."/>
            <person name="Henrissat B."/>
            <person name="Kuo A."/>
            <person name="Liang C."/>
            <person name="Lipzen A."/>
            <person name="Lutzoni F."/>
            <person name="Magnuson J."/>
            <person name="Mondo S."/>
            <person name="Nolan M."/>
            <person name="Ohm R."/>
            <person name="Pangilinan J."/>
            <person name="Park H.-J."/>
            <person name="Ramirez L."/>
            <person name="Alfaro M."/>
            <person name="Sun H."/>
            <person name="Tritt A."/>
            <person name="Yoshinaga Y."/>
            <person name="Zwiers L.-H."/>
            <person name="Turgeon B."/>
            <person name="Goodwin S."/>
            <person name="Spatafora J."/>
            <person name="Crous P."/>
            <person name="Grigoriev I."/>
        </authorList>
    </citation>
    <scope>NUCLEOTIDE SEQUENCE</scope>
    <source>
        <strain evidence="3">CBS 121739</strain>
    </source>
</reference>
<feature type="region of interest" description="Disordered" evidence="1">
    <location>
        <begin position="116"/>
        <end position="529"/>
    </location>
</feature>
<organism evidence="3 4">
    <name type="scientific">Pseudovirgaria hyperparasitica</name>
    <dbReference type="NCBI Taxonomy" id="470096"/>
    <lineage>
        <taxon>Eukaryota</taxon>
        <taxon>Fungi</taxon>
        <taxon>Dikarya</taxon>
        <taxon>Ascomycota</taxon>
        <taxon>Pezizomycotina</taxon>
        <taxon>Dothideomycetes</taxon>
        <taxon>Dothideomycetes incertae sedis</taxon>
        <taxon>Acrospermales</taxon>
        <taxon>Acrospermaceae</taxon>
        <taxon>Pseudovirgaria</taxon>
    </lineage>
</organism>
<evidence type="ECO:0000313" key="4">
    <source>
        <dbReference type="Proteomes" id="UP000799437"/>
    </source>
</evidence>
<proteinExistence type="predicted"/>
<feature type="compositionally biased region" description="Low complexity" evidence="1">
    <location>
        <begin position="486"/>
        <end position="500"/>
    </location>
</feature>
<dbReference type="Proteomes" id="UP000799437">
    <property type="component" value="Unassembled WGS sequence"/>
</dbReference>
<evidence type="ECO:0000256" key="1">
    <source>
        <dbReference type="SAM" id="MobiDB-lite"/>
    </source>
</evidence>
<accession>A0A6A6W8K5</accession>